<name>A0A1V1PCJ9_9BACT</name>
<dbReference type="Proteomes" id="UP000189670">
    <property type="component" value="Unassembled WGS sequence"/>
</dbReference>
<accession>A0A1V1PCJ9</accession>
<gene>
    <name evidence="1" type="ORF">OMM_07485</name>
</gene>
<evidence type="ECO:0000313" key="2">
    <source>
        <dbReference type="Proteomes" id="UP000189670"/>
    </source>
</evidence>
<protein>
    <submittedName>
        <fullName evidence="1">Uncharacterized protein</fullName>
    </submittedName>
</protein>
<dbReference type="EMBL" id="ATBP01000142">
    <property type="protein sequence ID" value="ETR72494.1"/>
    <property type="molecule type" value="Genomic_DNA"/>
</dbReference>
<reference evidence="2" key="1">
    <citation type="submission" date="2012-11" db="EMBL/GenBank/DDBJ databases">
        <authorList>
            <person name="Lucero-Rivera Y.E."/>
            <person name="Tovar-Ramirez D."/>
        </authorList>
    </citation>
    <scope>NUCLEOTIDE SEQUENCE [LARGE SCALE GENOMIC DNA]</scope>
    <source>
        <strain evidence="2">Araruama</strain>
    </source>
</reference>
<evidence type="ECO:0000313" key="1">
    <source>
        <dbReference type="EMBL" id="ETR72494.1"/>
    </source>
</evidence>
<comment type="caution">
    <text evidence="1">The sequence shown here is derived from an EMBL/GenBank/DDBJ whole genome shotgun (WGS) entry which is preliminary data.</text>
</comment>
<sequence>MTHKPDDLIAMNNLAVLLLSKARYGESVRLLKTVYNTDIADKKFKSEVSKTLAVASFHLAEALADHSDKKSKPFKLMRTIWNMLTIYLKKSLNKLKIKFQRFNKDAKKY</sequence>
<proteinExistence type="predicted"/>
<organism evidence="1 2">
    <name type="scientific">Candidatus Magnetoglobus multicellularis str. Araruama</name>
    <dbReference type="NCBI Taxonomy" id="890399"/>
    <lineage>
        <taxon>Bacteria</taxon>
        <taxon>Pseudomonadati</taxon>
        <taxon>Thermodesulfobacteriota</taxon>
        <taxon>Desulfobacteria</taxon>
        <taxon>Desulfobacterales</taxon>
        <taxon>Desulfobacteraceae</taxon>
        <taxon>Candidatus Magnetoglobus</taxon>
    </lineage>
</organism>
<dbReference type="AlphaFoldDB" id="A0A1V1PCJ9"/>